<evidence type="ECO:0008006" key="4">
    <source>
        <dbReference type="Google" id="ProtNLM"/>
    </source>
</evidence>
<dbReference type="Proteomes" id="UP001458880">
    <property type="component" value="Unassembled WGS sequence"/>
</dbReference>
<dbReference type="GO" id="GO:0071897">
    <property type="term" value="P:DNA biosynthetic process"/>
    <property type="evidence" value="ECO:0007669"/>
    <property type="project" value="UniProtKB-ARBA"/>
</dbReference>
<dbReference type="InterPro" id="IPR050951">
    <property type="entry name" value="Retrovirus_Pol_polyprotein"/>
</dbReference>
<dbReference type="InterPro" id="IPR043502">
    <property type="entry name" value="DNA/RNA_pol_sf"/>
</dbReference>
<name>A0AAW1J0R2_POPJA</name>
<dbReference type="PANTHER" id="PTHR37984:SF5">
    <property type="entry name" value="PROTEIN NYNRIN-LIKE"/>
    <property type="match status" value="1"/>
</dbReference>
<evidence type="ECO:0000313" key="3">
    <source>
        <dbReference type="Proteomes" id="UP001458880"/>
    </source>
</evidence>
<dbReference type="AlphaFoldDB" id="A0AAW1J0R2"/>
<dbReference type="InterPro" id="IPR043128">
    <property type="entry name" value="Rev_trsase/Diguanyl_cyclase"/>
</dbReference>
<reference evidence="2 3" key="1">
    <citation type="journal article" date="2024" name="BMC Genomics">
        <title>De novo assembly and annotation of Popillia japonica's genome with initial clues to its potential as an invasive pest.</title>
        <authorList>
            <person name="Cucini C."/>
            <person name="Boschi S."/>
            <person name="Funari R."/>
            <person name="Cardaioli E."/>
            <person name="Iannotti N."/>
            <person name="Marturano G."/>
            <person name="Paoli F."/>
            <person name="Bruttini M."/>
            <person name="Carapelli A."/>
            <person name="Frati F."/>
            <person name="Nardi F."/>
        </authorList>
    </citation>
    <scope>NUCLEOTIDE SEQUENCE [LARGE SCALE GENOMIC DNA]</scope>
    <source>
        <strain evidence="2">DMR45628</strain>
    </source>
</reference>
<dbReference type="SUPFAM" id="SSF56672">
    <property type="entry name" value="DNA/RNA polymerases"/>
    <property type="match status" value="1"/>
</dbReference>
<feature type="region of interest" description="Disordered" evidence="1">
    <location>
        <begin position="51"/>
        <end position="82"/>
    </location>
</feature>
<gene>
    <name evidence="2" type="ORF">QE152_g31890</name>
</gene>
<keyword evidence="3" id="KW-1185">Reference proteome</keyword>
<evidence type="ECO:0000256" key="1">
    <source>
        <dbReference type="SAM" id="MobiDB-lite"/>
    </source>
</evidence>
<comment type="caution">
    <text evidence="2">The sequence shown here is derived from an EMBL/GenBank/DDBJ whole genome shotgun (WGS) entry which is preliminary data.</text>
</comment>
<accession>A0AAW1J0R2</accession>
<evidence type="ECO:0000313" key="2">
    <source>
        <dbReference type="EMBL" id="KAK9696468.1"/>
    </source>
</evidence>
<dbReference type="Gene3D" id="3.30.70.270">
    <property type="match status" value="1"/>
</dbReference>
<organism evidence="2 3">
    <name type="scientific">Popillia japonica</name>
    <name type="common">Japanese beetle</name>
    <dbReference type="NCBI Taxonomy" id="7064"/>
    <lineage>
        <taxon>Eukaryota</taxon>
        <taxon>Metazoa</taxon>
        <taxon>Ecdysozoa</taxon>
        <taxon>Arthropoda</taxon>
        <taxon>Hexapoda</taxon>
        <taxon>Insecta</taxon>
        <taxon>Pterygota</taxon>
        <taxon>Neoptera</taxon>
        <taxon>Endopterygota</taxon>
        <taxon>Coleoptera</taxon>
        <taxon>Polyphaga</taxon>
        <taxon>Scarabaeiformia</taxon>
        <taxon>Scarabaeidae</taxon>
        <taxon>Rutelinae</taxon>
        <taxon>Popillia</taxon>
    </lineage>
</organism>
<feature type="compositionally biased region" description="Polar residues" evidence="1">
    <location>
        <begin position="62"/>
        <end position="71"/>
    </location>
</feature>
<dbReference type="EMBL" id="JASPKY010000450">
    <property type="protein sequence ID" value="KAK9696468.1"/>
    <property type="molecule type" value="Genomic_DNA"/>
</dbReference>
<protein>
    <recommendedName>
        <fullName evidence="4">CCHC-type domain-containing protein</fullName>
    </recommendedName>
</protein>
<proteinExistence type="predicted"/>
<sequence>MEICRAAEQTEHQVRQLMEKTKTLEINEIKSKQPKQTFNKRFEHRRYGHGNEVRKDRASAADVQTGNTPMKQQKLDKRTMNRKHLTRRECSRCGNNHDEGARCPAIGRRCNHCGKYNHFIQQCRFKNKNVNNISSIDDSNDVSLENENEEQVLNRAREKGVKFNKQKCKFKVSEIKYVRHILTEQGIKADNDKIEAIQKITSPNNVKDLKKNVIWNWTENHERNRKFLRPCVDNNFDNNFANIIFDELFDTALDNILDSNTKKRDVNVESKIDRTDDNTEEKANCKILVQNAPTPVRPKRLIQKPIYLKDYV</sequence>
<dbReference type="PANTHER" id="PTHR37984">
    <property type="entry name" value="PROTEIN CBG26694"/>
    <property type="match status" value="1"/>
</dbReference>